<organism evidence="1 2">
    <name type="scientific">Chitinimonas lacunae</name>
    <dbReference type="NCBI Taxonomy" id="1963018"/>
    <lineage>
        <taxon>Bacteria</taxon>
        <taxon>Pseudomonadati</taxon>
        <taxon>Pseudomonadota</taxon>
        <taxon>Betaproteobacteria</taxon>
        <taxon>Neisseriales</taxon>
        <taxon>Chitinibacteraceae</taxon>
        <taxon>Chitinimonas</taxon>
    </lineage>
</organism>
<name>A0ABV8MTE7_9NEIS</name>
<dbReference type="RefSeq" id="WP_378167685.1">
    <property type="nucleotide sequence ID" value="NZ_JBHSBU010000001.1"/>
</dbReference>
<sequence>MSHLPDPRRYPRVDARDSLIRLAMSLLTERDLGALVRKEADLDAELSRLLGAGDDAAIGEALGKVPSQEVYLCLNDRLRQAVERPPVDAAGHNVLFALPLVLVAGSRAPLSLPGRLPDPTAVLALLREHGIIHPEAEVELLAQLPTESQLAGIRPSELARWRDAPTATLPDFAEQPLQINGETVLLRFIVGVARQPAQAAPAVQLGITPGPWGLALTRLLSEQWKHDNLTLFPLPRAPLPWLPARHDGRSARLHIQFEIYASNILRKLRQGGEQPVAVLSAHDNDELHVTLGAASNGEVWEGFVWPLTPLDRVEGIVAAMVELLRECRLDRIEILPEVLPAVHEGLPYFPLPTELDALPLTRH</sequence>
<keyword evidence="2" id="KW-1185">Reference proteome</keyword>
<comment type="caution">
    <text evidence="1">The sequence shown here is derived from an EMBL/GenBank/DDBJ whole genome shotgun (WGS) entry which is preliminary data.</text>
</comment>
<evidence type="ECO:0000313" key="2">
    <source>
        <dbReference type="Proteomes" id="UP001595791"/>
    </source>
</evidence>
<proteinExistence type="predicted"/>
<dbReference type="Proteomes" id="UP001595791">
    <property type="component" value="Unassembled WGS sequence"/>
</dbReference>
<reference evidence="2" key="1">
    <citation type="journal article" date="2019" name="Int. J. Syst. Evol. Microbiol.">
        <title>The Global Catalogue of Microorganisms (GCM) 10K type strain sequencing project: providing services to taxonomists for standard genome sequencing and annotation.</title>
        <authorList>
            <consortium name="The Broad Institute Genomics Platform"/>
            <consortium name="The Broad Institute Genome Sequencing Center for Infectious Disease"/>
            <person name="Wu L."/>
            <person name="Ma J."/>
        </authorList>
    </citation>
    <scope>NUCLEOTIDE SEQUENCE [LARGE SCALE GENOMIC DNA]</scope>
    <source>
        <strain evidence="2">LMG 29894</strain>
    </source>
</reference>
<protein>
    <submittedName>
        <fullName evidence="1">Uncharacterized protein</fullName>
    </submittedName>
</protein>
<dbReference type="EMBL" id="JBHSBU010000001">
    <property type="protein sequence ID" value="MFC4161583.1"/>
    <property type="molecule type" value="Genomic_DNA"/>
</dbReference>
<evidence type="ECO:0000313" key="1">
    <source>
        <dbReference type="EMBL" id="MFC4161583.1"/>
    </source>
</evidence>
<accession>A0ABV8MTE7</accession>
<gene>
    <name evidence="1" type="ORF">ACFOW7_19795</name>
</gene>